<accession>A0AAV7JWC5</accession>
<gene>
    <name evidence="2" type="ORF">LOD99_7360</name>
</gene>
<dbReference type="Gene3D" id="3.90.550.20">
    <property type="match status" value="1"/>
</dbReference>
<organism evidence="2 3">
    <name type="scientific">Oopsacas minuta</name>
    <dbReference type="NCBI Taxonomy" id="111878"/>
    <lineage>
        <taxon>Eukaryota</taxon>
        <taxon>Metazoa</taxon>
        <taxon>Porifera</taxon>
        <taxon>Hexactinellida</taxon>
        <taxon>Hexasterophora</taxon>
        <taxon>Lyssacinosida</taxon>
        <taxon>Leucopsacidae</taxon>
        <taxon>Oopsacas</taxon>
    </lineage>
</organism>
<sequence length="258" mass="29958">MKYDFGLELYRLEKKTESFYKHLEVKKSLLEKIPKTLHFTWNSPFLNETNQLNVDLKVRANIQTCLDVHPNWDYIIWTDDLVRKGFPELVDLLIAANIPSVISDVLRMNIIARYGGIYMDTDFLCVRSFEPLLDQQYCTAFAGSEEAIEDNEFNLIVSGGLIGAVQGHFLFRRAAKLILNHALKPEVPSVKTGPYFLGKMVRRYNTSTDCFYVYKKNLFYQCNFNQRGTCQTKLAEYKDDSSIYAIHLWYASWIIGLD</sequence>
<keyword evidence="1" id="KW-0808">Transferase</keyword>
<name>A0AAV7JWC5_9METZ</name>
<dbReference type="InterPro" id="IPR051706">
    <property type="entry name" value="Glycosyltransferase_domain"/>
</dbReference>
<evidence type="ECO:0000256" key="1">
    <source>
        <dbReference type="ARBA" id="ARBA00022679"/>
    </source>
</evidence>
<dbReference type="PANTHER" id="PTHR32385:SF15">
    <property type="entry name" value="INOSITOL PHOSPHOCERAMIDE MANNOSYLTRANSFERASE 1"/>
    <property type="match status" value="1"/>
</dbReference>
<comment type="caution">
    <text evidence="2">The sequence shown here is derived from an EMBL/GenBank/DDBJ whole genome shotgun (WGS) entry which is preliminary data.</text>
</comment>
<reference evidence="2 3" key="1">
    <citation type="journal article" date="2023" name="BMC Biol.">
        <title>The compact genome of the sponge Oopsacas minuta (Hexactinellida) is lacking key metazoan core genes.</title>
        <authorList>
            <person name="Santini S."/>
            <person name="Schenkelaars Q."/>
            <person name="Jourda C."/>
            <person name="Duchesne M."/>
            <person name="Belahbib H."/>
            <person name="Rocher C."/>
            <person name="Selva M."/>
            <person name="Riesgo A."/>
            <person name="Vervoort M."/>
            <person name="Leys S.P."/>
            <person name="Kodjabachian L."/>
            <person name="Le Bivic A."/>
            <person name="Borchiellini C."/>
            <person name="Claverie J.M."/>
            <person name="Renard E."/>
        </authorList>
    </citation>
    <scope>NUCLEOTIDE SEQUENCE [LARGE SCALE GENOMIC DNA]</scope>
    <source>
        <strain evidence="2">SPO-2</strain>
    </source>
</reference>
<dbReference type="Pfam" id="PF04488">
    <property type="entry name" value="Gly_transf_sug"/>
    <property type="match status" value="1"/>
</dbReference>
<dbReference type="InterPro" id="IPR029044">
    <property type="entry name" value="Nucleotide-diphossugar_trans"/>
</dbReference>
<keyword evidence="3" id="KW-1185">Reference proteome</keyword>
<dbReference type="GO" id="GO:0051999">
    <property type="term" value="P:mannosyl-inositol phosphorylceramide biosynthetic process"/>
    <property type="evidence" value="ECO:0007669"/>
    <property type="project" value="TreeGrafter"/>
</dbReference>
<dbReference type="EMBL" id="JAKMXF010000299">
    <property type="protein sequence ID" value="KAI6652346.1"/>
    <property type="molecule type" value="Genomic_DNA"/>
</dbReference>
<dbReference type="GO" id="GO:0000030">
    <property type="term" value="F:mannosyltransferase activity"/>
    <property type="evidence" value="ECO:0007669"/>
    <property type="project" value="TreeGrafter"/>
</dbReference>
<dbReference type="SUPFAM" id="SSF53448">
    <property type="entry name" value="Nucleotide-diphospho-sugar transferases"/>
    <property type="match status" value="1"/>
</dbReference>
<evidence type="ECO:0000313" key="3">
    <source>
        <dbReference type="Proteomes" id="UP001165289"/>
    </source>
</evidence>
<dbReference type="GO" id="GO:0016020">
    <property type="term" value="C:membrane"/>
    <property type="evidence" value="ECO:0007669"/>
    <property type="project" value="GOC"/>
</dbReference>
<dbReference type="InterPro" id="IPR007577">
    <property type="entry name" value="GlycoTrfase_DXD_sugar-bd_CS"/>
</dbReference>
<dbReference type="AlphaFoldDB" id="A0AAV7JWC5"/>
<dbReference type="PANTHER" id="PTHR32385">
    <property type="entry name" value="MANNOSYL PHOSPHORYLINOSITOL CERAMIDE SYNTHASE"/>
    <property type="match status" value="1"/>
</dbReference>
<proteinExistence type="predicted"/>
<protein>
    <submittedName>
        <fullName evidence="2">Mannosyl phosphorylinositol ceramide synthase SUR1</fullName>
    </submittedName>
</protein>
<evidence type="ECO:0000313" key="2">
    <source>
        <dbReference type="EMBL" id="KAI6652346.1"/>
    </source>
</evidence>
<dbReference type="Proteomes" id="UP001165289">
    <property type="component" value="Unassembled WGS sequence"/>
</dbReference>